<evidence type="ECO:0000313" key="3">
    <source>
        <dbReference type="EMBL" id="APZ93548.1"/>
    </source>
</evidence>
<dbReference type="Gene3D" id="3.30.1340.30">
    <property type="match status" value="5"/>
</dbReference>
<sequence>MQISTSLTVAACLVFLQIPSGETALGGPPSHDELKEQVCEALKHDFRLKDEPIIVSVSDGRVTLTGTVGSPIHKLRANRLARDIQGVESVLNRIQVSLGEEEGTNPAADVTGRWNEDSLLRSKSIKVVSDGAVLTLSGTVDTTFQKRRAERLAKETRGVHTVRNNIVVADSDDADTTTVAPADRLISQAVTDALQRDVQLSLLPIQSIVKDGVVTLSGEVNTLNQRRRAITRVRRVPGVRDVNEKLMLAGVATSSIPISTDEQPQSDDANGTRPRLGKQVKTELDRAPALEAGGISATDAWGIVVLRGKVPNLYQKLRATRLARQVAGVRAVENRLTVAEEPRSDTEILHGVKTTLASDALINAEGVKVSVKDGKVELTGRVEFIAEQQRARRLAARIAGVRSIRNRIEVTPTQSLE</sequence>
<dbReference type="OrthoDB" id="291621at2"/>
<evidence type="ECO:0000256" key="1">
    <source>
        <dbReference type="SAM" id="MobiDB-lite"/>
    </source>
</evidence>
<feature type="domain" description="BON" evidence="2">
    <location>
        <begin position="182"/>
        <end position="250"/>
    </location>
</feature>
<dbReference type="Pfam" id="PF04972">
    <property type="entry name" value="BON"/>
    <property type="match status" value="5"/>
</dbReference>
<organism evidence="3 4">
    <name type="scientific">Fuerstiella marisgermanici</name>
    <dbReference type="NCBI Taxonomy" id="1891926"/>
    <lineage>
        <taxon>Bacteria</taxon>
        <taxon>Pseudomonadati</taxon>
        <taxon>Planctomycetota</taxon>
        <taxon>Planctomycetia</taxon>
        <taxon>Planctomycetales</taxon>
        <taxon>Planctomycetaceae</taxon>
        <taxon>Fuerstiella</taxon>
    </lineage>
</organism>
<reference evidence="3 4" key="1">
    <citation type="journal article" date="2016" name="Front. Microbiol.">
        <title>Fuerstia marisgermanicae gen. nov., sp. nov., an Unusual Member of the Phylum Planctomycetes from the German Wadden Sea.</title>
        <authorList>
            <person name="Kohn T."/>
            <person name="Heuer A."/>
            <person name="Jogler M."/>
            <person name="Vollmers J."/>
            <person name="Boedeker C."/>
            <person name="Bunk B."/>
            <person name="Rast P."/>
            <person name="Borchert D."/>
            <person name="Glockner I."/>
            <person name="Freese H.M."/>
            <person name="Klenk H.P."/>
            <person name="Overmann J."/>
            <person name="Kaster A.K."/>
            <person name="Rohde M."/>
            <person name="Wiegand S."/>
            <person name="Jogler C."/>
        </authorList>
    </citation>
    <scope>NUCLEOTIDE SEQUENCE [LARGE SCALE GENOMIC DNA]</scope>
    <source>
        <strain evidence="3 4">NH11</strain>
    </source>
</reference>
<evidence type="ECO:0000313" key="4">
    <source>
        <dbReference type="Proteomes" id="UP000187735"/>
    </source>
</evidence>
<gene>
    <name evidence="3" type="primary">osmY</name>
    <name evidence="3" type="ORF">Fuma_03166</name>
</gene>
<dbReference type="STRING" id="1891926.Fuma_03166"/>
<protein>
    <submittedName>
        <fullName evidence="3">Osmotically-inducible protein Y</fullName>
    </submittedName>
</protein>
<dbReference type="AlphaFoldDB" id="A0A1P8WHL5"/>
<dbReference type="PROSITE" id="PS50914">
    <property type="entry name" value="BON"/>
    <property type="match status" value="5"/>
</dbReference>
<dbReference type="KEGG" id="fmr:Fuma_03166"/>
<dbReference type="InterPro" id="IPR007055">
    <property type="entry name" value="BON_dom"/>
</dbReference>
<name>A0A1P8WHL5_9PLAN</name>
<dbReference type="EMBL" id="CP017641">
    <property type="protein sequence ID" value="APZ93548.1"/>
    <property type="molecule type" value="Genomic_DNA"/>
</dbReference>
<feature type="domain" description="BON" evidence="2">
    <location>
        <begin position="344"/>
        <end position="412"/>
    </location>
</feature>
<dbReference type="InterPro" id="IPR051686">
    <property type="entry name" value="Lipoprotein_DolP"/>
</dbReference>
<feature type="region of interest" description="Disordered" evidence="1">
    <location>
        <begin position="255"/>
        <end position="279"/>
    </location>
</feature>
<dbReference type="PANTHER" id="PTHR34606:SF15">
    <property type="entry name" value="BON DOMAIN-CONTAINING PROTEIN"/>
    <property type="match status" value="1"/>
</dbReference>
<dbReference type="Proteomes" id="UP000187735">
    <property type="component" value="Chromosome"/>
</dbReference>
<dbReference type="RefSeq" id="WP_077024996.1">
    <property type="nucleotide sequence ID" value="NZ_CP017641.1"/>
</dbReference>
<proteinExistence type="predicted"/>
<accession>A0A1P8WHL5</accession>
<dbReference type="InterPro" id="IPR014004">
    <property type="entry name" value="Transpt-assoc_nodulatn_dom_bac"/>
</dbReference>
<feature type="domain" description="BON" evidence="2">
    <location>
        <begin position="272"/>
        <end position="340"/>
    </location>
</feature>
<feature type="compositionally biased region" description="Polar residues" evidence="1">
    <location>
        <begin position="255"/>
        <end position="269"/>
    </location>
</feature>
<dbReference type="PANTHER" id="PTHR34606">
    <property type="entry name" value="BON DOMAIN-CONTAINING PROTEIN"/>
    <property type="match status" value="1"/>
</dbReference>
<keyword evidence="4" id="KW-1185">Reference proteome</keyword>
<dbReference type="SMART" id="SM00749">
    <property type="entry name" value="BON"/>
    <property type="match status" value="5"/>
</dbReference>
<feature type="domain" description="BON" evidence="2">
    <location>
        <begin position="102"/>
        <end position="170"/>
    </location>
</feature>
<feature type="domain" description="BON" evidence="2">
    <location>
        <begin position="30"/>
        <end position="98"/>
    </location>
</feature>
<evidence type="ECO:0000259" key="2">
    <source>
        <dbReference type="PROSITE" id="PS50914"/>
    </source>
</evidence>